<keyword evidence="3" id="KW-1185">Reference proteome</keyword>
<evidence type="ECO:0000256" key="1">
    <source>
        <dbReference type="SAM" id="MobiDB-lite"/>
    </source>
</evidence>
<evidence type="ECO:0000313" key="3">
    <source>
        <dbReference type="Proteomes" id="UP000799753"/>
    </source>
</evidence>
<accession>A0A6A6RM48</accession>
<feature type="compositionally biased region" description="Polar residues" evidence="1">
    <location>
        <begin position="40"/>
        <end position="65"/>
    </location>
</feature>
<feature type="region of interest" description="Disordered" evidence="1">
    <location>
        <begin position="40"/>
        <end position="93"/>
    </location>
</feature>
<reference evidence="2" key="1">
    <citation type="journal article" date="2020" name="Stud. Mycol.">
        <title>101 Dothideomycetes genomes: a test case for predicting lifestyles and emergence of pathogens.</title>
        <authorList>
            <person name="Haridas S."/>
            <person name="Albert R."/>
            <person name="Binder M."/>
            <person name="Bloem J."/>
            <person name="Labutti K."/>
            <person name="Salamov A."/>
            <person name="Andreopoulos B."/>
            <person name="Baker S."/>
            <person name="Barry K."/>
            <person name="Bills G."/>
            <person name="Bluhm B."/>
            <person name="Cannon C."/>
            <person name="Castanera R."/>
            <person name="Culley D."/>
            <person name="Daum C."/>
            <person name="Ezra D."/>
            <person name="Gonzalez J."/>
            <person name="Henrissat B."/>
            <person name="Kuo A."/>
            <person name="Liang C."/>
            <person name="Lipzen A."/>
            <person name="Lutzoni F."/>
            <person name="Magnuson J."/>
            <person name="Mondo S."/>
            <person name="Nolan M."/>
            <person name="Ohm R."/>
            <person name="Pangilinan J."/>
            <person name="Park H.-J."/>
            <person name="Ramirez L."/>
            <person name="Alfaro M."/>
            <person name="Sun H."/>
            <person name="Tritt A."/>
            <person name="Yoshinaga Y."/>
            <person name="Zwiers L.-H."/>
            <person name="Turgeon B."/>
            <person name="Goodwin S."/>
            <person name="Spatafora J."/>
            <person name="Crous P."/>
            <person name="Grigoriev I."/>
        </authorList>
    </citation>
    <scope>NUCLEOTIDE SEQUENCE</scope>
    <source>
        <strain evidence="2">CBS 473.64</strain>
    </source>
</reference>
<evidence type="ECO:0000313" key="2">
    <source>
        <dbReference type="EMBL" id="KAF2636719.1"/>
    </source>
</evidence>
<dbReference type="Proteomes" id="UP000799753">
    <property type="component" value="Unassembled WGS sequence"/>
</dbReference>
<dbReference type="EMBL" id="MU006797">
    <property type="protein sequence ID" value="KAF2636719.1"/>
    <property type="molecule type" value="Genomic_DNA"/>
</dbReference>
<organism evidence="2 3">
    <name type="scientific">Massarina eburnea CBS 473.64</name>
    <dbReference type="NCBI Taxonomy" id="1395130"/>
    <lineage>
        <taxon>Eukaryota</taxon>
        <taxon>Fungi</taxon>
        <taxon>Dikarya</taxon>
        <taxon>Ascomycota</taxon>
        <taxon>Pezizomycotina</taxon>
        <taxon>Dothideomycetes</taxon>
        <taxon>Pleosporomycetidae</taxon>
        <taxon>Pleosporales</taxon>
        <taxon>Massarineae</taxon>
        <taxon>Massarinaceae</taxon>
        <taxon>Massarina</taxon>
    </lineage>
</organism>
<sequence>MQSSIARASSCSVQGFPIPNEVFPRRVCCAQKHGLASTWRTASTASQRAPGPRNTSRAAHQTPSSPGRYEREPLSGSSRLSHLLRRPSMRSQAGKIRTARLGCSCSGKSHMLFRRCHLHLTRIEFWVDIAAPSADRASHSKISSMLGSFTGL</sequence>
<name>A0A6A6RM48_9PLEO</name>
<dbReference type="AlphaFoldDB" id="A0A6A6RM48"/>
<proteinExistence type="predicted"/>
<gene>
    <name evidence="2" type="ORF">P280DRAFT_148596</name>
</gene>
<protein>
    <submittedName>
        <fullName evidence="2">Uncharacterized protein</fullName>
    </submittedName>
</protein>